<evidence type="ECO:0000313" key="1">
    <source>
        <dbReference type="EMBL" id="KAK7362507.1"/>
    </source>
</evidence>
<accession>A0AAN9R7Y2</accession>
<protein>
    <submittedName>
        <fullName evidence="1">Uncharacterized protein</fullName>
    </submittedName>
</protein>
<organism evidence="1 2">
    <name type="scientific">Canavalia gladiata</name>
    <name type="common">Sword bean</name>
    <name type="synonym">Dolichos gladiatus</name>
    <dbReference type="NCBI Taxonomy" id="3824"/>
    <lineage>
        <taxon>Eukaryota</taxon>
        <taxon>Viridiplantae</taxon>
        <taxon>Streptophyta</taxon>
        <taxon>Embryophyta</taxon>
        <taxon>Tracheophyta</taxon>
        <taxon>Spermatophyta</taxon>
        <taxon>Magnoliopsida</taxon>
        <taxon>eudicotyledons</taxon>
        <taxon>Gunneridae</taxon>
        <taxon>Pentapetalae</taxon>
        <taxon>rosids</taxon>
        <taxon>fabids</taxon>
        <taxon>Fabales</taxon>
        <taxon>Fabaceae</taxon>
        <taxon>Papilionoideae</taxon>
        <taxon>50 kb inversion clade</taxon>
        <taxon>NPAAA clade</taxon>
        <taxon>indigoferoid/millettioid clade</taxon>
        <taxon>Phaseoleae</taxon>
        <taxon>Canavalia</taxon>
    </lineage>
</organism>
<dbReference type="EMBL" id="JAYMYQ010000001">
    <property type="protein sequence ID" value="KAK7362507.1"/>
    <property type="molecule type" value="Genomic_DNA"/>
</dbReference>
<reference evidence="1 2" key="1">
    <citation type="submission" date="2024-01" db="EMBL/GenBank/DDBJ databases">
        <title>The genomes of 5 underutilized Papilionoideae crops provide insights into root nodulation and disease resistanc.</title>
        <authorList>
            <person name="Jiang F."/>
        </authorList>
    </citation>
    <scope>NUCLEOTIDE SEQUENCE [LARGE SCALE GENOMIC DNA]</scope>
    <source>
        <strain evidence="1">LVBAO_FW01</strain>
        <tissue evidence="1">Leaves</tissue>
    </source>
</reference>
<gene>
    <name evidence="1" type="ORF">VNO77_04623</name>
</gene>
<dbReference type="Proteomes" id="UP001367508">
    <property type="component" value="Unassembled WGS sequence"/>
</dbReference>
<sequence length="163" mass="19084">MLSTNQKNYLKKVHICGPCLPFGTNCSQSTWEHYLYYLFRPRLIKSKETLNAAKIFFEPLYAIQDYLPVTVVANQYERKETLSCAKAFIHSFIHSFHSYGSGDRRSRGLSLQTCMASSLFANFYVSTYIAIYPHHIIFFIRRVHLSFQFSSQVCWFERLKLPA</sequence>
<dbReference type="AlphaFoldDB" id="A0AAN9R7Y2"/>
<proteinExistence type="predicted"/>
<comment type="caution">
    <text evidence="1">The sequence shown here is derived from an EMBL/GenBank/DDBJ whole genome shotgun (WGS) entry which is preliminary data.</text>
</comment>
<evidence type="ECO:0000313" key="2">
    <source>
        <dbReference type="Proteomes" id="UP001367508"/>
    </source>
</evidence>
<keyword evidence="2" id="KW-1185">Reference proteome</keyword>
<name>A0AAN9R7Y2_CANGL</name>